<dbReference type="EMBL" id="UINC01092286">
    <property type="protein sequence ID" value="SVC45736.1"/>
    <property type="molecule type" value="Genomic_DNA"/>
</dbReference>
<evidence type="ECO:0000256" key="2">
    <source>
        <dbReference type="ARBA" id="ARBA00022679"/>
    </source>
</evidence>
<keyword evidence="1" id="KW-0489">Methyltransferase</keyword>
<dbReference type="AlphaFoldDB" id="A0A382MA63"/>
<evidence type="ECO:0008006" key="5">
    <source>
        <dbReference type="Google" id="ProtNLM"/>
    </source>
</evidence>
<evidence type="ECO:0000256" key="3">
    <source>
        <dbReference type="ARBA" id="ARBA00022691"/>
    </source>
</evidence>
<dbReference type="GO" id="GO:0070041">
    <property type="term" value="F:rRNA (uridine-C5-)-methyltransferase activity"/>
    <property type="evidence" value="ECO:0007669"/>
    <property type="project" value="TreeGrafter"/>
</dbReference>
<dbReference type="Gene3D" id="3.40.50.150">
    <property type="entry name" value="Vaccinia Virus protein VP39"/>
    <property type="match status" value="1"/>
</dbReference>
<dbReference type="PROSITE" id="PS51687">
    <property type="entry name" value="SAM_MT_RNA_M5U"/>
    <property type="match status" value="1"/>
</dbReference>
<proteinExistence type="predicted"/>
<dbReference type="InterPro" id="IPR030391">
    <property type="entry name" value="MeTrfase_TrmA_CS"/>
</dbReference>
<sequence>DPATMARDLGRMIENYEIKKIKLFDLFPQTPHTETVAVLARRT</sequence>
<keyword evidence="3" id="KW-0949">S-adenosyl-L-methionine</keyword>
<protein>
    <recommendedName>
        <fullName evidence="5">23S rRNA (Uracil(1939)-C(5))-methyltransferase RlmD</fullName>
    </recommendedName>
</protein>
<dbReference type="InterPro" id="IPR010280">
    <property type="entry name" value="U5_MeTrfase_fam"/>
</dbReference>
<name>A0A382MA63_9ZZZZ</name>
<keyword evidence="2" id="KW-0808">Transferase</keyword>
<organism evidence="4">
    <name type="scientific">marine metagenome</name>
    <dbReference type="NCBI Taxonomy" id="408172"/>
    <lineage>
        <taxon>unclassified sequences</taxon>
        <taxon>metagenomes</taxon>
        <taxon>ecological metagenomes</taxon>
    </lineage>
</organism>
<dbReference type="PANTHER" id="PTHR11061">
    <property type="entry name" value="RNA M5U METHYLTRANSFERASE"/>
    <property type="match status" value="1"/>
</dbReference>
<gene>
    <name evidence="4" type="ORF">METZ01_LOCUS298590</name>
</gene>
<dbReference type="PANTHER" id="PTHR11061:SF30">
    <property type="entry name" value="TRNA (URACIL(54)-C(5))-METHYLTRANSFERASE"/>
    <property type="match status" value="1"/>
</dbReference>
<reference evidence="4" key="1">
    <citation type="submission" date="2018-05" db="EMBL/GenBank/DDBJ databases">
        <authorList>
            <person name="Lanie J.A."/>
            <person name="Ng W.-L."/>
            <person name="Kazmierczak K.M."/>
            <person name="Andrzejewski T.M."/>
            <person name="Davidsen T.M."/>
            <person name="Wayne K.J."/>
            <person name="Tettelin H."/>
            <person name="Glass J.I."/>
            <person name="Rusch D."/>
            <person name="Podicherti R."/>
            <person name="Tsui H.-C.T."/>
            <person name="Winkler M.E."/>
        </authorList>
    </citation>
    <scope>NUCLEOTIDE SEQUENCE</scope>
</reference>
<dbReference type="InterPro" id="IPR029063">
    <property type="entry name" value="SAM-dependent_MTases_sf"/>
</dbReference>
<dbReference type="PROSITE" id="PS01231">
    <property type="entry name" value="TRMA_2"/>
    <property type="match status" value="1"/>
</dbReference>
<evidence type="ECO:0000256" key="1">
    <source>
        <dbReference type="ARBA" id="ARBA00022603"/>
    </source>
</evidence>
<dbReference type="GO" id="GO:0070475">
    <property type="term" value="P:rRNA base methylation"/>
    <property type="evidence" value="ECO:0007669"/>
    <property type="project" value="TreeGrafter"/>
</dbReference>
<feature type="non-terminal residue" evidence="4">
    <location>
        <position position="1"/>
    </location>
</feature>
<evidence type="ECO:0000313" key="4">
    <source>
        <dbReference type="EMBL" id="SVC45736.1"/>
    </source>
</evidence>
<accession>A0A382MA63</accession>